<comment type="caution">
    <text evidence="2">The sequence shown here is derived from an EMBL/GenBank/DDBJ whole genome shotgun (WGS) entry which is preliminary data.</text>
</comment>
<dbReference type="Proteomes" id="UP001178507">
    <property type="component" value="Unassembled WGS sequence"/>
</dbReference>
<evidence type="ECO:0000256" key="1">
    <source>
        <dbReference type="SAM" id="SignalP"/>
    </source>
</evidence>
<keyword evidence="3" id="KW-1185">Reference proteome</keyword>
<dbReference type="EMBL" id="CAUJNA010003294">
    <property type="protein sequence ID" value="CAJ1398229.1"/>
    <property type="molecule type" value="Genomic_DNA"/>
</dbReference>
<dbReference type="Gene3D" id="2.20.100.10">
    <property type="entry name" value="Thrombospondin type-1 (TSP1) repeat"/>
    <property type="match status" value="1"/>
</dbReference>
<name>A0AA36J473_9DINO</name>
<evidence type="ECO:0000313" key="2">
    <source>
        <dbReference type="EMBL" id="CAJ1398229.1"/>
    </source>
</evidence>
<keyword evidence="1" id="KW-0732">Signal</keyword>
<reference evidence="2" key="1">
    <citation type="submission" date="2023-08" db="EMBL/GenBank/DDBJ databases">
        <authorList>
            <person name="Chen Y."/>
            <person name="Shah S."/>
            <person name="Dougan E. K."/>
            <person name="Thang M."/>
            <person name="Chan C."/>
        </authorList>
    </citation>
    <scope>NUCLEOTIDE SEQUENCE</scope>
</reference>
<dbReference type="InterPro" id="IPR000884">
    <property type="entry name" value="TSP1_rpt"/>
</dbReference>
<accession>A0AA36J473</accession>
<feature type="signal peptide" evidence="1">
    <location>
        <begin position="1"/>
        <end position="17"/>
    </location>
</feature>
<organism evidence="2 3">
    <name type="scientific">Effrenium voratum</name>
    <dbReference type="NCBI Taxonomy" id="2562239"/>
    <lineage>
        <taxon>Eukaryota</taxon>
        <taxon>Sar</taxon>
        <taxon>Alveolata</taxon>
        <taxon>Dinophyceae</taxon>
        <taxon>Suessiales</taxon>
        <taxon>Symbiodiniaceae</taxon>
        <taxon>Effrenium</taxon>
    </lineage>
</organism>
<dbReference type="InterPro" id="IPR036383">
    <property type="entry name" value="TSP1_rpt_sf"/>
</dbReference>
<protein>
    <submittedName>
        <fullName evidence="2">Uncharacterized protein</fullName>
    </submittedName>
</protein>
<sequence length="394" mass="42937">MARRCGLLLASTLVCDAFLQELLLANDECDQHSETCAQNALQRRALAHSQSEKRPKCQDVSQGSSCHEEAQWAQSSGIHEHPEWYPHLTVDSSLLDFQCRVYQSNPAKCPKPCSTQCEDPPPSHSPPVTPQQCVGHEDAKACLCIFDIDRTLTSKQGTQDTCGGSKAFPGIADSAYGGGELVLSQLAAKGLDGTFCSKCYVGICSHGDGTGEFSKERTELLKILNTEAMQKLVLKPQNAAWSDMKLLSPYVVFQPDAKKQEAVAQIIEWYASQEVCIQRENTYFFDDKDVNINPFRGTGINAHQVSCNSRDAILNWGEVGLCGATQEEIKIEKGVSVCQVDCQWTAWGAWNACSATCGGGQRLAWRSLGGQVPSASNSSSCTRAMDSDFLPLLP</sequence>
<feature type="chain" id="PRO_5041460826" evidence="1">
    <location>
        <begin position="18"/>
        <end position="394"/>
    </location>
</feature>
<dbReference type="SUPFAM" id="SSF82895">
    <property type="entry name" value="TSP-1 type 1 repeat"/>
    <property type="match status" value="1"/>
</dbReference>
<dbReference type="PROSITE" id="PS50092">
    <property type="entry name" value="TSP1"/>
    <property type="match status" value="1"/>
</dbReference>
<gene>
    <name evidence="2" type="ORF">EVOR1521_LOCUS22074</name>
</gene>
<proteinExistence type="predicted"/>
<dbReference type="AlphaFoldDB" id="A0AA36J473"/>
<evidence type="ECO:0000313" key="3">
    <source>
        <dbReference type="Proteomes" id="UP001178507"/>
    </source>
</evidence>